<name>A0AB37US60_9CYAN</name>
<dbReference type="Pfam" id="PF21781">
    <property type="entry name" value="DUF6876"/>
    <property type="match status" value="1"/>
</dbReference>
<organism evidence="2 3">
    <name type="scientific">Chroococcidiopsis cubana SAG 39.79</name>
    <dbReference type="NCBI Taxonomy" id="388085"/>
    <lineage>
        <taxon>Bacteria</taxon>
        <taxon>Bacillati</taxon>
        <taxon>Cyanobacteriota</taxon>
        <taxon>Cyanophyceae</taxon>
        <taxon>Chroococcidiopsidales</taxon>
        <taxon>Chroococcidiopsidaceae</taxon>
        <taxon>Chroococcidiopsis</taxon>
    </lineage>
</organism>
<protein>
    <recommendedName>
        <fullName evidence="1">DUF6876 domain-containing protein</fullName>
    </recommendedName>
</protein>
<gene>
    <name evidence="2" type="ORF">DSM107010_05940</name>
</gene>
<accession>A0AB37US60</accession>
<feature type="domain" description="DUF6876" evidence="1">
    <location>
        <begin position="10"/>
        <end position="124"/>
    </location>
</feature>
<reference evidence="2 3" key="1">
    <citation type="journal article" date="2019" name="Genome Biol. Evol.">
        <title>Day and night: Metabolic profiles and evolutionary relationships of six axenic non-marine cyanobacteria.</title>
        <authorList>
            <person name="Will S.E."/>
            <person name="Henke P."/>
            <person name="Boedeker C."/>
            <person name="Huang S."/>
            <person name="Brinkmann H."/>
            <person name="Rohde M."/>
            <person name="Jarek M."/>
            <person name="Friedl T."/>
            <person name="Seufert S."/>
            <person name="Schumacher M."/>
            <person name="Overmann J."/>
            <person name="Neumann-Schaal M."/>
            <person name="Petersen J."/>
        </authorList>
    </citation>
    <scope>NUCLEOTIDE SEQUENCE [LARGE SCALE GENOMIC DNA]</scope>
    <source>
        <strain evidence="2 3">SAG 39.79</strain>
    </source>
</reference>
<dbReference type="AlphaFoldDB" id="A0AB37US60"/>
<proteinExistence type="predicted"/>
<comment type="caution">
    <text evidence="2">The sequence shown here is derived from an EMBL/GenBank/DDBJ whole genome shotgun (WGS) entry which is preliminary data.</text>
</comment>
<dbReference type="EMBL" id="RSCK01000003">
    <property type="protein sequence ID" value="RUT14111.1"/>
    <property type="molecule type" value="Genomic_DNA"/>
</dbReference>
<evidence type="ECO:0000313" key="2">
    <source>
        <dbReference type="EMBL" id="RUT14111.1"/>
    </source>
</evidence>
<evidence type="ECO:0000313" key="3">
    <source>
        <dbReference type="Proteomes" id="UP000282574"/>
    </source>
</evidence>
<evidence type="ECO:0000259" key="1">
    <source>
        <dbReference type="Pfam" id="PF21781"/>
    </source>
</evidence>
<dbReference type="Proteomes" id="UP000282574">
    <property type="component" value="Unassembled WGS sequence"/>
</dbReference>
<dbReference type="InterPro" id="IPR049241">
    <property type="entry name" value="DUF6876"/>
</dbReference>
<keyword evidence="3" id="KW-1185">Reference proteome</keyword>
<sequence length="127" mass="14685">MNDCQTTELTRELLAQFRGTTLFYPHPSQHFLCTEGVCYLVEKSSAQWLLDAIASYQPFLRKDPYLRHCQHWQLTVDIDRSAKLMCAKGFINAAVVEKIERTDFPLSELELYLVDGILQLSTEYCCT</sequence>
<dbReference type="RefSeq" id="WP_127022336.1">
    <property type="nucleotide sequence ID" value="NZ_JAVKZF010000005.1"/>
</dbReference>